<dbReference type="Proteomes" id="UP000002624">
    <property type="component" value="Unassembled WGS sequence"/>
</dbReference>
<reference evidence="2" key="1">
    <citation type="submission" date="2009-05" db="EMBL/GenBank/DDBJ databases">
        <title>The genome sequence of Ajellomyces capsulatus strain H143.</title>
        <authorList>
            <person name="Champion M."/>
            <person name="Cuomo C.A."/>
            <person name="Ma L.-J."/>
            <person name="Henn M.R."/>
            <person name="Sil A."/>
            <person name="Goldman B."/>
            <person name="Young S.K."/>
            <person name="Kodira C.D."/>
            <person name="Zeng Q."/>
            <person name="Koehrsen M."/>
            <person name="Alvarado L."/>
            <person name="Berlin A.M."/>
            <person name="Borenstein D."/>
            <person name="Chen Z."/>
            <person name="Engels R."/>
            <person name="Freedman E."/>
            <person name="Gellesch M."/>
            <person name="Goldberg J."/>
            <person name="Griggs A."/>
            <person name="Gujja S."/>
            <person name="Heiman D.I."/>
            <person name="Hepburn T.A."/>
            <person name="Howarth C."/>
            <person name="Jen D."/>
            <person name="Larson L."/>
            <person name="Lewis B."/>
            <person name="Mehta T."/>
            <person name="Park D."/>
            <person name="Pearson M."/>
            <person name="Roberts A."/>
            <person name="Saif S."/>
            <person name="Shea T.D."/>
            <person name="Shenoy N."/>
            <person name="Sisk P."/>
            <person name="Stolte C."/>
            <person name="Sykes S."/>
            <person name="Walk T."/>
            <person name="White J."/>
            <person name="Yandava C."/>
            <person name="Klein B."/>
            <person name="McEwen J.G."/>
            <person name="Puccia R."/>
            <person name="Goldman G.H."/>
            <person name="Felipe M.S."/>
            <person name="Nino-Vega G."/>
            <person name="San-Blas G."/>
            <person name="Taylor J.W."/>
            <person name="Mendoza L."/>
            <person name="Galagan J.E."/>
            <person name="Nusbaum C."/>
            <person name="Birren B.W."/>
        </authorList>
    </citation>
    <scope>NUCLEOTIDE SEQUENCE [LARGE SCALE GENOMIC DNA]</scope>
    <source>
        <strain evidence="2">H143</strain>
    </source>
</reference>
<name>C6HFJ9_AJECH</name>
<dbReference type="VEuPathDB" id="FungiDB:HCDG_04722"/>
<proteinExistence type="predicted"/>
<accession>C6HFJ9</accession>
<protein>
    <submittedName>
        <fullName evidence="1">Uncharacterized protein</fullName>
    </submittedName>
</protein>
<dbReference type="EMBL" id="GG692424">
    <property type="protein sequence ID" value="EER41076.1"/>
    <property type="molecule type" value="Genomic_DNA"/>
</dbReference>
<dbReference type="AlphaFoldDB" id="C6HFJ9"/>
<evidence type="ECO:0000313" key="1">
    <source>
        <dbReference type="EMBL" id="EER41076.1"/>
    </source>
</evidence>
<sequence>MAGFVALRVYPNSPGLKDVLNLPATRVHHWTDQSHSSFFDFGKLQKHICLQHLNASRSFYGVRQYQPSLSKMLCVLEKRSQMGCMFFRKLKSPMRWFYGIGNLHVQSIPVNSKVPS</sequence>
<gene>
    <name evidence="1" type="ORF">HCDG_04722</name>
</gene>
<dbReference type="HOGENOM" id="CLU_2096199_0_0_1"/>
<organism evidence="1 2">
    <name type="scientific">Ajellomyces capsulatus (strain H143)</name>
    <name type="common">Darling's disease fungus</name>
    <name type="synonym">Histoplasma capsulatum</name>
    <dbReference type="NCBI Taxonomy" id="544712"/>
    <lineage>
        <taxon>Eukaryota</taxon>
        <taxon>Fungi</taxon>
        <taxon>Dikarya</taxon>
        <taxon>Ascomycota</taxon>
        <taxon>Pezizomycotina</taxon>
        <taxon>Eurotiomycetes</taxon>
        <taxon>Eurotiomycetidae</taxon>
        <taxon>Onygenales</taxon>
        <taxon>Ajellomycetaceae</taxon>
        <taxon>Histoplasma</taxon>
    </lineage>
</organism>
<evidence type="ECO:0000313" key="2">
    <source>
        <dbReference type="Proteomes" id="UP000002624"/>
    </source>
</evidence>